<dbReference type="Pfam" id="PF13472">
    <property type="entry name" value="Lipase_GDSL_2"/>
    <property type="match status" value="1"/>
</dbReference>
<sequence>MNPKVVGALAMTAGVAGAVGALCAAAGVGARHLLQRQAATARALIGKPLGDVAPDADKRYRKRYGDPVRLLVLGDSIAAGLGAEDGSGTLGARLAKKVAKATHRSVDLTTGAVVGTESSEVMAQLDRLPPAYRADVAVLIVGGNDVIHRVPVAESVQHLTAVVERLREHGTPVVVGTCPDLGALRAVPNPLRALGSRVSRQLASAQAEAALAAGAHVVNLATVVGPFFISNPEEMFSLDRFHPSALGYRRTAEAMLPSVLAALGVADTVPFGHRIPT</sequence>
<proteinExistence type="predicted"/>
<name>A0ABN2Q638_9ACTN</name>
<gene>
    <name evidence="2" type="ORF">GCM10009798_00390</name>
</gene>
<accession>A0ABN2Q638</accession>
<dbReference type="EMBL" id="BAAAPB010000001">
    <property type="protein sequence ID" value="GAA1945411.1"/>
    <property type="molecule type" value="Genomic_DNA"/>
</dbReference>
<evidence type="ECO:0000313" key="3">
    <source>
        <dbReference type="Proteomes" id="UP001500571"/>
    </source>
</evidence>
<dbReference type="Proteomes" id="UP001500571">
    <property type="component" value="Unassembled WGS sequence"/>
</dbReference>
<dbReference type="InterPro" id="IPR036514">
    <property type="entry name" value="SGNH_hydro_sf"/>
</dbReference>
<dbReference type="PANTHER" id="PTHR30383">
    <property type="entry name" value="THIOESTERASE 1/PROTEASE 1/LYSOPHOSPHOLIPASE L1"/>
    <property type="match status" value="1"/>
</dbReference>
<dbReference type="PANTHER" id="PTHR30383:SF5">
    <property type="entry name" value="SGNH HYDROLASE-TYPE ESTERASE DOMAIN-CONTAINING PROTEIN"/>
    <property type="match status" value="1"/>
</dbReference>
<evidence type="ECO:0000313" key="2">
    <source>
        <dbReference type="EMBL" id="GAA1945411.1"/>
    </source>
</evidence>
<comment type="caution">
    <text evidence="2">The sequence shown here is derived from an EMBL/GenBank/DDBJ whole genome shotgun (WGS) entry which is preliminary data.</text>
</comment>
<dbReference type="SUPFAM" id="SSF52266">
    <property type="entry name" value="SGNH hydrolase"/>
    <property type="match status" value="1"/>
</dbReference>
<dbReference type="CDD" id="cd01836">
    <property type="entry name" value="FeeA_FeeB_like"/>
    <property type="match status" value="1"/>
</dbReference>
<dbReference type="InterPro" id="IPR013830">
    <property type="entry name" value="SGNH_hydro"/>
</dbReference>
<organism evidence="2 3">
    <name type="scientific">Nocardioides panacihumi</name>
    <dbReference type="NCBI Taxonomy" id="400774"/>
    <lineage>
        <taxon>Bacteria</taxon>
        <taxon>Bacillati</taxon>
        <taxon>Actinomycetota</taxon>
        <taxon>Actinomycetes</taxon>
        <taxon>Propionibacteriales</taxon>
        <taxon>Nocardioidaceae</taxon>
        <taxon>Nocardioides</taxon>
    </lineage>
</organism>
<evidence type="ECO:0000259" key="1">
    <source>
        <dbReference type="Pfam" id="PF13472"/>
    </source>
</evidence>
<keyword evidence="3" id="KW-1185">Reference proteome</keyword>
<feature type="domain" description="SGNH hydrolase-type esterase" evidence="1">
    <location>
        <begin position="72"/>
        <end position="250"/>
    </location>
</feature>
<dbReference type="Gene3D" id="3.40.50.1110">
    <property type="entry name" value="SGNH hydrolase"/>
    <property type="match status" value="1"/>
</dbReference>
<protein>
    <recommendedName>
        <fullName evidence="1">SGNH hydrolase-type esterase domain-containing protein</fullName>
    </recommendedName>
</protein>
<dbReference type="InterPro" id="IPR051532">
    <property type="entry name" value="Ester_Hydrolysis_Enzymes"/>
</dbReference>
<reference evidence="2 3" key="1">
    <citation type="journal article" date="2019" name="Int. J. Syst. Evol. Microbiol.">
        <title>The Global Catalogue of Microorganisms (GCM) 10K type strain sequencing project: providing services to taxonomists for standard genome sequencing and annotation.</title>
        <authorList>
            <consortium name="The Broad Institute Genomics Platform"/>
            <consortium name="The Broad Institute Genome Sequencing Center for Infectious Disease"/>
            <person name="Wu L."/>
            <person name="Ma J."/>
        </authorList>
    </citation>
    <scope>NUCLEOTIDE SEQUENCE [LARGE SCALE GENOMIC DNA]</scope>
    <source>
        <strain evidence="2 3">JCM 15309</strain>
    </source>
</reference>